<organism evidence="2 3">
    <name type="scientific">Ahniella affigens</name>
    <dbReference type="NCBI Taxonomy" id="2021234"/>
    <lineage>
        <taxon>Bacteria</taxon>
        <taxon>Pseudomonadati</taxon>
        <taxon>Pseudomonadota</taxon>
        <taxon>Gammaproteobacteria</taxon>
        <taxon>Lysobacterales</taxon>
        <taxon>Rhodanobacteraceae</taxon>
        <taxon>Ahniella</taxon>
    </lineage>
</organism>
<dbReference type="AlphaFoldDB" id="A0A2P1PZM2"/>
<geneLocation type="plasmid" evidence="2">
    <name>unnamed</name>
</geneLocation>
<gene>
    <name evidence="2" type="ORF">C7S18_23635</name>
</gene>
<dbReference type="KEGG" id="xba:C7S18_23635"/>
<dbReference type="EMBL" id="CP027861">
    <property type="protein sequence ID" value="AVQ00292.1"/>
    <property type="molecule type" value="Genomic_DNA"/>
</dbReference>
<feature type="chain" id="PRO_5015126856" description="ESPR domain-containing protein" evidence="1">
    <location>
        <begin position="30"/>
        <end position="70"/>
    </location>
</feature>
<feature type="signal peptide" evidence="1">
    <location>
        <begin position="1"/>
        <end position="29"/>
    </location>
</feature>
<keyword evidence="3" id="KW-1185">Reference proteome</keyword>
<reference evidence="2 3" key="1">
    <citation type="submission" date="2018-03" db="EMBL/GenBank/DDBJ databases">
        <title>Ahniella affigens gen. nov., sp. nov., a gammaproteobacterium isolated from sandy soil near a stream.</title>
        <authorList>
            <person name="Ko Y."/>
            <person name="Kim J.-H."/>
        </authorList>
    </citation>
    <scope>NUCLEOTIDE SEQUENCE [LARGE SCALE GENOMIC DNA]</scope>
    <source>
        <strain evidence="2 3">D13</strain>
        <plasmid evidence="3">Plasmid unnamed</plasmid>
    </source>
</reference>
<evidence type="ECO:0000313" key="3">
    <source>
        <dbReference type="Proteomes" id="UP000241074"/>
    </source>
</evidence>
<keyword evidence="2" id="KW-0614">Plasmid</keyword>
<dbReference type="Proteomes" id="UP000241074">
    <property type="component" value="Plasmid unnamed"/>
</dbReference>
<protein>
    <recommendedName>
        <fullName evidence="4">ESPR domain-containing protein</fullName>
    </recommendedName>
</protein>
<name>A0A2P1PZM2_9GAMM</name>
<proteinExistence type="predicted"/>
<evidence type="ECO:0000313" key="2">
    <source>
        <dbReference type="EMBL" id="AVQ00292.1"/>
    </source>
</evidence>
<evidence type="ECO:0008006" key="4">
    <source>
        <dbReference type="Google" id="ProtNLM"/>
    </source>
</evidence>
<reference evidence="2 3" key="2">
    <citation type="submission" date="2018-03" db="EMBL/GenBank/DDBJ databases">
        <authorList>
            <person name="Keele B.F."/>
        </authorList>
    </citation>
    <scope>NUCLEOTIDE SEQUENCE [LARGE SCALE GENOMIC DNA]</scope>
    <source>
        <strain evidence="2 3">D13</strain>
        <plasmid evidence="3">Plasmid unnamed</plasmid>
    </source>
</reference>
<accession>A0A2P1PZM2</accession>
<evidence type="ECO:0000256" key="1">
    <source>
        <dbReference type="SAM" id="SignalP"/>
    </source>
</evidence>
<keyword evidence="1" id="KW-0732">Signal</keyword>
<sequence length="70" mass="7549">MQLNRIKQLSLLIWHSLISAKALSGAAMASIRGRAATVCESLVVRPTRTLRILGLTTSGFSLRGERLAVS</sequence>